<dbReference type="RefSeq" id="WP_191703014.1">
    <property type="nucleotide sequence ID" value="NZ_JACSPW010000003.1"/>
</dbReference>
<comment type="caution">
    <text evidence="2">The sequence shown here is derived from an EMBL/GenBank/DDBJ whole genome shotgun (WGS) entry which is preliminary data.</text>
</comment>
<feature type="domain" description="VOC" evidence="1">
    <location>
        <begin position="2"/>
        <end position="116"/>
    </location>
</feature>
<dbReference type="Proteomes" id="UP000600565">
    <property type="component" value="Unassembled WGS sequence"/>
</dbReference>
<dbReference type="InterPro" id="IPR037523">
    <property type="entry name" value="VOC_core"/>
</dbReference>
<evidence type="ECO:0000313" key="2">
    <source>
        <dbReference type="EMBL" id="MBD8032414.1"/>
    </source>
</evidence>
<dbReference type="Pfam" id="PF18711">
    <property type="entry name" value="TxDE"/>
    <property type="match status" value="1"/>
</dbReference>
<dbReference type="Pfam" id="PF00903">
    <property type="entry name" value="Glyoxalase"/>
    <property type="match status" value="1"/>
</dbReference>
<dbReference type="InterPro" id="IPR004360">
    <property type="entry name" value="Glyas_Fos-R_dOase_dom"/>
</dbReference>
<name>A0ABR8XKF7_9BACL</name>
<evidence type="ECO:0000259" key="1">
    <source>
        <dbReference type="PROSITE" id="PS51819"/>
    </source>
</evidence>
<dbReference type="SUPFAM" id="SSF54593">
    <property type="entry name" value="Glyoxalase/Bleomycin resistance protein/Dihydroxybiphenyl dioxygenase"/>
    <property type="match status" value="1"/>
</dbReference>
<proteinExistence type="predicted"/>
<sequence>MKFKKVSLQTKDLDGMKDFYKNILGCKVETELAHSFEVKFGYTTIEFNDQNTEGNPFYHFAFDIPSNQFSEAKEWVLKRVALSTEDGKDDVYFENIKAHSLYFEDPAGNIVEFISRTEDNPKSETPFSINNIVQMSEMSLVVDDKVMVAEELKKAGIIDRNGNKIDPVGLNFMSDKNGLVFLLLVHPNRRWYFSKKDAVIFPMTITLENGIKLGIDENNQFFLI</sequence>
<protein>
    <recommendedName>
        <fullName evidence="1">VOC domain-containing protein</fullName>
    </recommendedName>
</protein>
<reference evidence="2 3" key="1">
    <citation type="submission" date="2020-08" db="EMBL/GenBank/DDBJ databases">
        <title>A Genomic Blueprint of the Chicken Gut Microbiome.</title>
        <authorList>
            <person name="Gilroy R."/>
            <person name="Ravi A."/>
            <person name="Getino M."/>
            <person name="Pursley I."/>
            <person name="Horton D.L."/>
            <person name="Alikhan N.-F."/>
            <person name="Baker D."/>
            <person name="Gharbi K."/>
            <person name="Hall N."/>
            <person name="Watson M."/>
            <person name="Adriaenssens E.M."/>
            <person name="Foster-Nyarko E."/>
            <person name="Jarju S."/>
            <person name="Secka A."/>
            <person name="Antonio M."/>
            <person name="Oren A."/>
            <person name="Chaudhuri R."/>
            <person name="La Ragione R.M."/>
            <person name="Hildebrand F."/>
            <person name="Pallen M.J."/>
        </authorList>
    </citation>
    <scope>NUCLEOTIDE SEQUENCE [LARGE SCALE GENOMIC DNA]</scope>
    <source>
        <strain evidence="2 3">Sa1YVA6</strain>
    </source>
</reference>
<dbReference type="InterPro" id="IPR029068">
    <property type="entry name" value="Glyas_Bleomycin-R_OHBP_Dase"/>
</dbReference>
<dbReference type="PROSITE" id="PS51819">
    <property type="entry name" value="VOC"/>
    <property type="match status" value="1"/>
</dbReference>
<dbReference type="EMBL" id="JACSPW010000003">
    <property type="protein sequence ID" value="MBD8032414.1"/>
    <property type="molecule type" value="Genomic_DNA"/>
</dbReference>
<gene>
    <name evidence="2" type="ORF">H9632_04985</name>
</gene>
<accession>A0ABR8XKF7</accession>
<organism evidence="2 3">
    <name type="scientific">Solibacillus merdavium</name>
    <dbReference type="NCBI Taxonomy" id="2762218"/>
    <lineage>
        <taxon>Bacteria</taxon>
        <taxon>Bacillati</taxon>
        <taxon>Bacillota</taxon>
        <taxon>Bacilli</taxon>
        <taxon>Bacillales</taxon>
        <taxon>Caryophanaceae</taxon>
        <taxon>Solibacillus</taxon>
    </lineage>
</organism>
<dbReference type="InterPro" id="IPR040553">
    <property type="entry name" value="TxDE"/>
</dbReference>
<evidence type="ECO:0000313" key="3">
    <source>
        <dbReference type="Proteomes" id="UP000600565"/>
    </source>
</evidence>
<keyword evidence="3" id="KW-1185">Reference proteome</keyword>
<dbReference type="Gene3D" id="3.10.180.10">
    <property type="entry name" value="2,3-Dihydroxybiphenyl 1,2-Dioxygenase, domain 1"/>
    <property type="match status" value="1"/>
</dbReference>